<accession>A0A4Y3VWF4</accession>
<dbReference type="AlphaFoldDB" id="A0A4Y3VWF4"/>
<comment type="caution">
    <text evidence="1">The sequence shown here is derived from an EMBL/GenBank/DDBJ whole genome shotgun (WGS) entry which is preliminary data.</text>
</comment>
<dbReference type="Pfam" id="PF12686">
    <property type="entry name" value="DUF3800"/>
    <property type="match status" value="1"/>
</dbReference>
<dbReference type="RefSeq" id="WP_229866362.1">
    <property type="nucleotide sequence ID" value="NZ_BJND01000121.1"/>
</dbReference>
<sequence length="355" mass="38251">MAVRPSARHAPRVNTPSDLLPVVYADESSNSGQNLLDPHQPVFTLAGVHLPDEMAASIVDEVRSQLPPTQGEPKYGSLARSSAGRRALKRAFGSMPEGSVRSHLMDKRFMVVTKLVDVLVEPLADADGLNLYEDQAGLALAELLRMAGPVLGDAAAFHRMLQAFVDWVRQRVATDDLFTAIAAYKASIPAEHANFAGWIELLECCRGVADATAADLATGEQRDILDPAVPALYCLCTSFGESVGRFRLVHDTSKVIDRNATLLRMAHLLPDPARPGRFNDPLPAVQIDFADSTSHPQLQIADWAAGAVRQWAAHLAVGGGDRFSEELADVVKPWVIGAVWPTGTVDLRASRTQGG</sequence>
<gene>
    <name evidence="1" type="ORF">SSP24_82230</name>
</gene>
<organism evidence="1 2">
    <name type="scientific">Streptomyces spinoverrucosus</name>
    <dbReference type="NCBI Taxonomy" id="284043"/>
    <lineage>
        <taxon>Bacteria</taxon>
        <taxon>Bacillati</taxon>
        <taxon>Actinomycetota</taxon>
        <taxon>Actinomycetes</taxon>
        <taxon>Kitasatosporales</taxon>
        <taxon>Streptomycetaceae</taxon>
        <taxon>Streptomyces</taxon>
    </lineage>
</organism>
<proteinExistence type="predicted"/>
<reference evidence="1 2" key="1">
    <citation type="submission" date="2019-06" db="EMBL/GenBank/DDBJ databases">
        <title>Whole genome shotgun sequence of Streptomyces spinoverrucosus NBRC 14228.</title>
        <authorList>
            <person name="Hosoyama A."/>
            <person name="Uohara A."/>
            <person name="Ohji S."/>
            <person name="Ichikawa N."/>
        </authorList>
    </citation>
    <scope>NUCLEOTIDE SEQUENCE [LARGE SCALE GENOMIC DNA]</scope>
    <source>
        <strain evidence="1 2">NBRC 14228</strain>
    </source>
</reference>
<keyword evidence="2" id="KW-1185">Reference proteome</keyword>
<dbReference type="EMBL" id="BJND01000121">
    <property type="protein sequence ID" value="GEC10568.1"/>
    <property type="molecule type" value="Genomic_DNA"/>
</dbReference>
<evidence type="ECO:0000313" key="1">
    <source>
        <dbReference type="EMBL" id="GEC10568.1"/>
    </source>
</evidence>
<evidence type="ECO:0000313" key="2">
    <source>
        <dbReference type="Proteomes" id="UP000317881"/>
    </source>
</evidence>
<dbReference type="InterPro" id="IPR024524">
    <property type="entry name" value="DUF3800"/>
</dbReference>
<dbReference type="Proteomes" id="UP000317881">
    <property type="component" value="Unassembled WGS sequence"/>
</dbReference>
<name>A0A4Y3VWF4_9ACTN</name>
<protein>
    <recommendedName>
        <fullName evidence="3">DUF3800 domain-containing protein</fullName>
    </recommendedName>
</protein>
<evidence type="ECO:0008006" key="3">
    <source>
        <dbReference type="Google" id="ProtNLM"/>
    </source>
</evidence>